<evidence type="ECO:0000259" key="1">
    <source>
        <dbReference type="Pfam" id="PF00144"/>
    </source>
</evidence>
<evidence type="ECO:0000313" key="3">
    <source>
        <dbReference type="Proteomes" id="UP000239874"/>
    </source>
</evidence>
<keyword evidence="2" id="KW-0378">Hydrolase</keyword>
<dbReference type="Proteomes" id="UP000239874">
    <property type="component" value="Unassembled WGS sequence"/>
</dbReference>
<comment type="caution">
    <text evidence="2">The sequence shown here is derived from an EMBL/GenBank/DDBJ whole genome shotgun (WGS) entry which is preliminary data.</text>
</comment>
<dbReference type="EMBL" id="PSZC01000019">
    <property type="protein sequence ID" value="PPJ35682.1"/>
    <property type="molecule type" value="Genomic_DNA"/>
</dbReference>
<dbReference type="InterPro" id="IPR001466">
    <property type="entry name" value="Beta-lactam-related"/>
</dbReference>
<organism evidence="2 3">
    <name type="scientific">Nocardia nova</name>
    <dbReference type="NCBI Taxonomy" id="37330"/>
    <lineage>
        <taxon>Bacteria</taxon>
        <taxon>Bacillati</taxon>
        <taxon>Actinomycetota</taxon>
        <taxon>Actinomycetes</taxon>
        <taxon>Mycobacteriales</taxon>
        <taxon>Nocardiaceae</taxon>
        <taxon>Nocardia</taxon>
    </lineage>
</organism>
<proteinExistence type="predicted"/>
<accession>A0A2S6AKD9</accession>
<dbReference type="InterPro" id="IPR012338">
    <property type="entry name" value="Beta-lactam/transpept-like"/>
</dbReference>
<feature type="domain" description="Beta-lactamase-related" evidence="1">
    <location>
        <begin position="56"/>
        <end position="391"/>
    </location>
</feature>
<name>A0A2S6AKD9_9NOCA</name>
<dbReference type="SUPFAM" id="SSF56601">
    <property type="entry name" value="beta-lactamase/transpeptidase-like"/>
    <property type="match status" value="1"/>
</dbReference>
<protein>
    <submittedName>
        <fullName evidence="2">Serine hydrolase</fullName>
    </submittedName>
</protein>
<dbReference type="GO" id="GO:0016787">
    <property type="term" value="F:hydrolase activity"/>
    <property type="evidence" value="ECO:0007669"/>
    <property type="project" value="UniProtKB-KW"/>
</dbReference>
<dbReference type="Pfam" id="PF00144">
    <property type="entry name" value="Beta-lactamase"/>
    <property type="match status" value="1"/>
</dbReference>
<dbReference type="PANTHER" id="PTHR46825">
    <property type="entry name" value="D-ALANYL-D-ALANINE-CARBOXYPEPTIDASE/ENDOPEPTIDASE AMPH"/>
    <property type="match status" value="1"/>
</dbReference>
<dbReference type="InterPro" id="IPR050491">
    <property type="entry name" value="AmpC-like"/>
</dbReference>
<dbReference type="AlphaFoldDB" id="A0A2S6AKD9"/>
<dbReference type="PANTHER" id="PTHR46825:SF7">
    <property type="entry name" value="D-ALANYL-D-ALANINE CARBOXYPEPTIDASE"/>
    <property type="match status" value="1"/>
</dbReference>
<dbReference type="Gene3D" id="3.40.710.10">
    <property type="entry name" value="DD-peptidase/beta-lactamase superfamily"/>
    <property type="match status" value="1"/>
</dbReference>
<evidence type="ECO:0000313" key="2">
    <source>
        <dbReference type="EMBL" id="PPJ35682.1"/>
    </source>
</evidence>
<reference evidence="2 3" key="1">
    <citation type="submission" date="2018-02" db="EMBL/GenBank/DDBJ databases">
        <title>8 Nocardia nova and 1 Nocardia cyriacigeorgica strain used for evolution to TMP-SMX.</title>
        <authorList>
            <person name="Mehta H."/>
            <person name="Weng J."/>
            <person name="Shamoo Y."/>
        </authorList>
    </citation>
    <scope>NUCLEOTIDE SEQUENCE [LARGE SCALE GENOMIC DNA]</scope>
    <source>
        <strain evidence="2 3">MDA3139</strain>
    </source>
</reference>
<sequence>MRGSVWSCHRAGMGSMRRIRRIVAGGVAAMFALTACDSGRNTDVQPLSDSDRAAVRQALDAAVATGLPGVQVVVTEGGRDWTASAGVGNIDSAAPFPNHAVVRAGSNTKAFVAAAMMQLVAEGRVDLDAPVERYLPGTVRGERIEGSRITVRNLMQHTSGVPEYLELPELDVDYDVMLTQHHDAADLVQRALSTMPAHFPPGEKAEYSNTNYLLVGMVLEKVTGHPVGEEVTRRIIEPLDLRHTYFPAAGDLGLRDPHPQSYEDDNGARVDVTRLDTTWAGAAGALVSTGEELNRFFTALLAGKLVAPTQLAQMQRDIAPLTNRPAGIDYGLGLARLAVPCDTQVWGHGGSIPGFRTYAGVTAVGRAVTVVANQRPTDPASATALQHVFDAAVCART</sequence>
<gene>
    <name evidence="2" type="ORF">C5E45_24340</name>
</gene>